<evidence type="ECO:0000256" key="1">
    <source>
        <dbReference type="ARBA" id="ARBA00022723"/>
    </source>
</evidence>
<evidence type="ECO:0000256" key="3">
    <source>
        <dbReference type="SAM" id="MobiDB-lite"/>
    </source>
</evidence>
<reference evidence="5" key="1">
    <citation type="journal article" date="2019" name="Sci. Rep.">
        <title>Draft genome of Tanacetum cinerariifolium, the natural source of mosquito coil.</title>
        <authorList>
            <person name="Yamashiro T."/>
            <person name="Shiraishi A."/>
            <person name="Satake H."/>
            <person name="Nakayama K."/>
        </authorList>
    </citation>
    <scope>NUCLEOTIDE SEQUENCE</scope>
</reference>
<dbReference type="InterPro" id="IPR039537">
    <property type="entry name" value="Retrotran_Ty1/copia-like"/>
</dbReference>
<evidence type="ECO:0000313" key="5">
    <source>
        <dbReference type="EMBL" id="GEX08525.1"/>
    </source>
</evidence>
<dbReference type="InterPro" id="IPR012337">
    <property type="entry name" value="RNaseH-like_sf"/>
</dbReference>
<proteinExistence type="predicted"/>
<organism evidence="5">
    <name type="scientific">Tanacetum cinerariifolium</name>
    <name type="common">Dalmatian daisy</name>
    <name type="synonym">Chrysanthemum cinerariifolium</name>
    <dbReference type="NCBI Taxonomy" id="118510"/>
    <lineage>
        <taxon>Eukaryota</taxon>
        <taxon>Viridiplantae</taxon>
        <taxon>Streptophyta</taxon>
        <taxon>Embryophyta</taxon>
        <taxon>Tracheophyta</taxon>
        <taxon>Spermatophyta</taxon>
        <taxon>Magnoliopsida</taxon>
        <taxon>eudicotyledons</taxon>
        <taxon>Gunneridae</taxon>
        <taxon>Pentapetalae</taxon>
        <taxon>asterids</taxon>
        <taxon>campanulids</taxon>
        <taxon>Asterales</taxon>
        <taxon>Asteraceae</taxon>
        <taxon>Asteroideae</taxon>
        <taxon>Anthemideae</taxon>
        <taxon>Anthemidinae</taxon>
        <taxon>Tanacetum</taxon>
    </lineage>
</organism>
<evidence type="ECO:0000259" key="4">
    <source>
        <dbReference type="Pfam" id="PF07727"/>
    </source>
</evidence>
<dbReference type="SUPFAM" id="SSF53098">
    <property type="entry name" value="Ribonuclease H-like"/>
    <property type="match status" value="1"/>
</dbReference>
<gene>
    <name evidence="5" type="ORF">Tci_280500</name>
</gene>
<feature type="region of interest" description="Disordered" evidence="3">
    <location>
        <begin position="480"/>
        <end position="506"/>
    </location>
</feature>
<sequence length="1421" mass="163020">EIFQRDNSVSNHSAPSFDHYFELNELKAQSQKKDTIISKLKERIKSLSAIMKEDIIKQDLEEIETINIELDHRVSKLIAKNDHLKQTYKQLYDSIKSTSLKDDLRKLKGKALADDDVTSHSITPKMLKVDVEPLAPKLLNNRTVHSDNLRHTQEQAAILNEHSKLNANSELICVKCNSCMLSDNHDLCVLNDVNARVKFKSVMQNIKRKVWKPTGKVFINIGYTWRPTGQTFNIVGNACPLTRITTTTEVPSKKPIPVETDTPKPVVTLVYSRKPRKSKSIDLVSKYKQNGVVKRRNLTLIEASRTMLIYAKAPLFLWAEAVATTCYTQNRSIIRLRHSKTPYELLHDKLPDLSFFHIFGTLCYPTNDSENLGKLQPKADIDFDDLAAMVSVDNTSGPVAQRKESSGLALHEMTHVIISSGLVRNTPLLTLFVPPSRSDWDNLFQLLFDKLLTPPPSIDHPAPEAITLIAKVVASKPAASTGLPSSTTINQDAPSPSHSQTTPETQSPIIPNVFEEDNHDLDVTHMNNDPKYTKDHPLENIIDELGRPVSTRLQLHEQALFCYYDAFLTAVEPNTYKDALIQSCWIEAIQKELNEFEHLEVWELMPRPDKVMIITLKWIYKVKLDDLGGILKNKAQLVARDYRQEEGIDFEESFAPVARLEAIRIFIVFTAHMNMVVYQMDMKTMFLNGKISFFLELWISQSPKGIFINQSKYALESLKKYDFDSCDLVDTPMMEKSKLDEDKEGKTVDPSHCHGMIDTSFILHPVNLTYNLLYACVPGADHAGCQDTRRSTSGQSISTSDITLSRNMLRTRTMDITRGQQIALDDTLVALPTDSRLAKFEEPPFEEAILMFLKDLVHSKYIKVITDVNVNKLHQPWRSFAAVISKCLSGESTGYDSLRLSQAQILWGMYHKKNVDYAYLIWEEFVYQVETKNAKRGNEMYYPCFTKVIINFFMTKDQSIPRRNKINWYFARDDHMFTMIKVVSMHEDTQMYGAILPNELINESIKDSESHKEYYVNASGAEPPKTKARVKKKQTDDDEDDDVDDQSDDDHNDDGDSQEERHDDEDYDEVTQGSNDEEEKMDEEVEVNELYRDVNINLKGRDSKMTDIPQINLQGFISNMLNPNPNTDTVIIKRRRDDQDEDENPLLDQTGGPIEEELKKNLNQQVQQRKRLPEDPIHTDKDLEEPVHKEFDTSFTEDQPVEEVSQHLDCDLAWKDDSRDLFNELMDTPLEFLAFVMNRLKVDTLTPELLASLTYELMKGSRKSLVELEYFLEEVYKETNDQLDWNNPEGQQYLHDLLTKTKAADYGHIKKIKDLVPNTMWSPVLEVDKERAGAMIQVIDKQLKNRRIIRSLENFLVGDRTRENFGCWKGPYDFVSVGCRKPGHLAARLGCDEMKVATWDDLAFKLITLGWKVKQRNSKKC</sequence>
<evidence type="ECO:0000256" key="2">
    <source>
        <dbReference type="ARBA" id="ARBA00022801"/>
    </source>
</evidence>
<keyword evidence="1" id="KW-0479">Metal-binding</keyword>
<dbReference type="InterPro" id="IPR013103">
    <property type="entry name" value="RVT_2"/>
</dbReference>
<dbReference type="PANTHER" id="PTHR42648">
    <property type="entry name" value="TRANSPOSASE, PUTATIVE-RELATED"/>
    <property type="match status" value="1"/>
</dbReference>
<feature type="non-terminal residue" evidence="5">
    <location>
        <position position="1"/>
    </location>
</feature>
<feature type="compositionally biased region" description="Polar residues" evidence="3">
    <location>
        <begin position="482"/>
        <end position="506"/>
    </location>
</feature>
<feature type="compositionally biased region" description="Acidic residues" evidence="3">
    <location>
        <begin position="1036"/>
        <end position="1087"/>
    </location>
</feature>
<keyword evidence="2" id="KW-0378">Hydrolase</keyword>
<dbReference type="PANTHER" id="PTHR42648:SF32">
    <property type="entry name" value="RIBONUCLEASE H-LIKE DOMAIN, GAG-PRE-INTEGRASE DOMAIN PROTEIN-RELATED"/>
    <property type="match status" value="1"/>
</dbReference>
<accession>A0A699H5E1</accession>
<protein>
    <recommendedName>
        <fullName evidence="4">Reverse transcriptase Ty1/copia-type domain-containing protein</fullName>
    </recommendedName>
</protein>
<name>A0A699H5E1_TANCI</name>
<dbReference type="GO" id="GO:0046872">
    <property type="term" value="F:metal ion binding"/>
    <property type="evidence" value="ECO:0007669"/>
    <property type="project" value="UniProtKB-KW"/>
</dbReference>
<dbReference type="Pfam" id="PF07727">
    <property type="entry name" value="RVT_2"/>
    <property type="match status" value="1"/>
</dbReference>
<feature type="region of interest" description="Disordered" evidence="3">
    <location>
        <begin position="1016"/>
        <end position="1087"/>
    </location>
</feature>
<feature type="domain" description="Reverse transcriptase Ty1/copia-type" evidence="4">
    <location>
        <begin position="600"/>
        <end position="710"/>
    </location>
</feature>
<comment type="caution">
    <text evidence="5">The sequence shown here is derived from an EMBL/GenBank/DDBJ whole genome shotgun (WGS) entry which is preliminary data.</text>
</comment>
<dbReference type="GO" id="GO:0016787">
    <property type="term" value="F:hydrolase activity"/>
    <property type="evidence" value="ECO:0007669"/>
    <property type="project" value="UniProtKB-KW"/>
</dbReference>
<dbReference type="EMBL" id="BKCJ010088717">
    <property type="protein sequence ID" value="GEX08525.1"/>
    <property type="molecule type" value="Genomic_DNA"/>
</dbReference>